<reference evidence="2 3" key="1">
    <citation type="submission" date="2022-03" db="EMBL/GenBank/DDBJ databases">
        <title>Chryseobacterium sp. isolated from the Andong Sikhe.</title>
        <authorList>
            <person name="Won M."/>
            <person name="Kim S.-J."/>
            <person name="Kwon S.-W."/>
        </authorList>
    </citation>
    <scope>NUCLEOTIDE SEQUENCE [LARGE SCALE GENOMIC DNA]</scope>
    <source>
        <strain evidence="2 3">ADR-1</strain>
    </source>
</reference>
<keyword evidence="1" id="KW-0812">Transmembrane</keyword>
<organism evidence="2 3">
    <name type="scientific">Chryseobacterium oryzae</name>
    <dbReference type="NCBI Taxonomy" id="2929799"/>
    <lineage>
        <taxon>Bacteria</taxon>
        <taxon>Pseudomonadati</taxon>
        <taxon>Bacteroidota</taxon>
        <taxon>Flavobacteriia</taxon>
        <taxon>Flavobacteriales</taxon>
        <taxon>Weeksellaceae</taxon>
        <taxon>Chryseobacterium group</taxon>
        <taxon>Chryseobacterium</taxon>
    </lineage>
</organism>
<evidence type="ECO:0000313" key="2">
    <source>
        <dbReference type="EMBL" id="UOE39257.1"/>
    </source>
</evidence>
<evidence type="ECO:0000256" key="1">
    <source>
        <dbReference type="SAM" id="Phobius"/>
    </source>
</evidence>
<keyword evidence="3" id="KW-1185">Reference proteome</keyword>
<keyword evidence="1" id="KW-1133">Transmembrane helix</keyword>
<dbReference type="EMBL" id="CP094529">
    <property type="protein sequence ID" value="UOE39257.1"/>
    <property type="molecule type" value="Genomic_DNA"/>
</dbReference>
<sequence length="228" mass="26006">MEKKILKQLKTEYESLEIKPSANLWNQIEGALEKESETVQKPLFKWWKYAAVIVFLISVSGIFYVLQEHSSPASEVKNIVDNSKKTEQKSNIITVESSTEKRVVNHSPSENQIKIKDNFPYTESKKSSEIVINNNINFHSQDNNVIDNKLIAEVKNEIVIPKSSVAENKKVSYITADDLLLGRELDKTREENSNDQRRFGVIDMSKIKGPNSLKIFGITVYSDSLNNK</sequence>
<dbReference type="RefSeq" id="WP_243577425.1">
    <property type="nucleotide sequence ID" value="NZ_CP094529.1"/>
</dbReference>
<dbReference type="Proteomes" id="UP000831068">
    <property type="component" value="Chromosome"/>
</dbReference>
<protein>
    <submittedName>
        <fullName evidence="2">Uncharacterized protein</fullName>
    </submittedName>
</protein>
<accession>A0ABY4BM04</accession>
<evidence type="ECO:0000313" key="3">
    <source>
        <dbReference type="Proteomes" id="UP000831068"/>
    </source>
</evidence>
<name>A0ABY4BM04_9FLAO</name>
<keyword evidence="1" id="KW-0472">Membrane</keyword>
<gene>
    <name evidence="2" type="ORF">MTP08_05660</name>
</gene>
<proteinExistence type="predicted"/>
<feature type="transmembrane region" description="Helical" evidence="1">
    <location>
        <begin position="46"/>
        <end position="66"/>
    </location>
</feature>